<accession>A0A2S9K0R8</accession>
<name>A0A2S9K0R8_9BURK</name>
<evidence type="ECO:0000313" key="6">
    <source>
        <dbReference type="Proteomes" id="UP000238589"/>
    </source>
</evidence>
<gene>
    <name evidence="5" type="ORF">C6P64_16620</name>
</gene>
<dbReference type="AlphaFoldDB" id="A0A2S9K0R8"/>
<dbReference type="InterPro" id="IPR036388">
    <property type="entry name" value="WH-like_DNA-bd_sf"/>
</dbReference>
<dbReference type="InterPro" id="IPR012349">
    <property type="entry name" value="Split_barrel_FMN-bd"/>
</dbReference>
<comment type="caution">
    <text evidence="5">The sequence shown here is derived from an EMBL/GenBank/DDBJ whole genome shotgun (WGS) entry which is preliminary data.</text>
</comment>
<dbReference type="Gene3D" id="1.10.10.10">
    <property type="entry name" value="Winged helix-like DNA-binding domain superfamily/Winged helix DNA-binding domain"/>
    <property type="match status" value="1"/>
</dbReference>
<dbReference type="GO" id="GO:0042602">
    <property type="term" value="F:riboflavin reductase (NADPH) activity"/>
    <property type="evidence" value="ECO:0007669"/>
    <property type="project" value="TreeGrafter"/>
</dbReference>
<dbReference type="GO" id="GO:0010181">
    <property type="term" value="F:FMN binding"/>
    <property type="evidence" value="ECO:0007669"/>
    <property type="project" value="InterPro"/>
</dbReference>
<dbReference type="EMBL" id="PVLQ01000105">
    <property type="protein sequence ID" value="PRD64019.1"/>
    <property type="molecule type" value="Genomic_DNA"/>
</dbReference>
<dbReference type="Proteomes" id="UP000238589">
    <property type="component" value="Unassembled WGS sequence"/>
</dbReference>
<feature type="region of interest" description="Disordered" evidence="3">
    <location>
        <begin position="1"/>
        <end position="28"/>
    </location>
</feature>
<evidence type="ECO:0000256" key="3">
    <source>
        <dbReference type="SAM" id="MobiDB-lite"/>
    </source>
</evidence>
<dbReference type="InterPro" id="IPR050268">
    <property type="entry name" value="NADH-dep_flavin_reductase"/>
</dbReference>
<dbReference type="InterPro" id="IPR002563">
    <property type="entry name" value="Flavin_Rdtase-like_dom"/>
</dbReference>
<keyword evidence="6" id="KW-1185">Reference proteome</keyword>
<sequence length="331" mass="35712">MSQASANLSREATAQHATAREPIEAGDPASDARALRRCLGQFPTGVTVVTARNGERLVGMAVNSFAAVSLVPPLVLWSIRRESSSAQDFLQAGHYAVSVLADDQVELSQLFGSSHPERFERTRWQAGLHGAPLIEGAIAHLECRLEQVHEGGDHLILVGHVERYARFEGAPLLFTQGHYGVAQEHPALAETLPPSGPDAAPLLSDAELLRQLVYASQRLSLDFESHRQALGLDMPMSRLLNRLLEGACERAELGRATYLEPEEVADGLAGLEQQGLLCHRDDGQVELSAAGRERQAAISGSAGHYMKDKLGQIAEADLAAFKRVLLALGQD</sequence>
<feature type="compositionally biased region" description="Polar residues" evidence="3">
    <location>
        <begin position="1"/>
        <end position="16"/>
    </location>
</feature>
<evidence type="ECO:0000259" key="4">
    <source>
        <dbReference type="SMART" id="SM00903"/>
    </source>
</evidence>
<keyword evidence="2" id="KW-0560">Oxidoreductase</keyword>
<dbReference type="RefSeq" id="WP_105749659.1">
    <property type="nucleotide sequence ID" value="NZ_PVLQ01000105.1"/>
</dbReference>
<dbReference type="PANTHER" id="PTHR30466">
    <property type="entry name" value="FLAVIN REDUCTASE"/>
    <property type="match status" value="1"/>
</dbReference>
<dbReference type="SUPFAM" id="SSF50475">
    <property type="entry name" value="FMN-binding split barrel"/>
    <property type="match status" value="1"/>
</dbReference>
<dbReference type="InterPro" id="IPR036390">
    <property type="entry name" value="WH_DNA-bd_sf"/>
</dbReference>
<organism evidence="5 6">
    <name type="scientific">Malikia granosa</name>
    <dbReference type="NCBI Taxonomy" id="263067"/>
    <lineage>
        <taxon>Bacteria</taxon>
        <taxon>Pseudomonadati</taxon>
        <taxon>Pseudomonadota</taxon>
        <taxon>Betaproteobacteria</taxon>
        <taxon>Burkholderiales</taxon>
        <taxon>Comamonadaceae</taxon>
        <taxon>Malikia</taxon>
    </lineage>
</organism>
<comment type="similarity">
    <text evidence="1">Belongs to the non-flavoprotein flavin reductase family.</text>
</comment>
<dbReference type="PANTHER" id="PTHR30466:SF11">
    <property type="entry name" value="FLAVIN-DEPENDENT MONOOXYGENASE, REDUCTASE SUBUNIT HSAB"/>
    <property type="match status" value="1"/>
</dbReference>
<reference evidence="5 6" key="1">
    <citation type="submission" date="2018-03" db="EMBL/GenBank/DDBJ databases">
        <title>Comparative genomics illustrates the genes involved in a hyperalkaliphilic mechanisms of Serpentinomonas isolated from highly-alkaline calcium-rich serpentinized springs.</title>
        <authorList>
            <person name="Suzuki S."/>
            <person name="Ishii S."/>
            <person name="Walworth N."/>
            <person name="Bird L."/>
            <person name="Kuenen J.G."/>
            <person name="Nealson K.H."/>
        </authorList>
    </citation>
    <scope>NUCLEOTIDE SEQUENCE [LARGE SCALE GENOMIC DNA]</scope>
    <source>
        <strain evidence="5 6">P1</strain>
    </source>
</reference>
<evidence type="ECO:0000313" key="5">
    <source>
        <dbReference type="EMBL" id="PRD64019.1"/>
    </source>
</evidence>
<protein>
    <recommendedName>
        <fullName evidence="4">Flavin reductase like domain-containing protein</fullName>
    </recommendedName>
</protein>
<dbReference type="Gene3D" id="2.30.110.10">
    <property type="entry name" value="Electron Transport, Fmn-binding Protein, Chain A"/>
    <property type="match status" value="1"/>
</dbReference>
<dbReference type="SMART" id="SM00903">
    <property type="entry name" value="Flavin_Reduct"/>
    <property type="match status" value="1"/>
</dbReference>
<proteinExistence type="inferred from homology"/>
<feature type="domain" description="Flavin reductase like" evidence="4">
    <location>
        <begin position="39"/>
        <end position="181"/>
    </location>
</feature>
<evidence type="ECO:0000256" key="2">
    <source>
        <dbReference type="ARBA" id="ARBA00023002"/>
    </source>
</evidence>
<evidence type="ECO:0000256" key="1">
    <source>
        <dbReference type="ARBA" id="ARBA00008898"/>
    </source>
</evidence>
<dbReference type="OrthoDB" id="9792858at2"/>
<dbReference type="SUPFAM" id="SSF46785">
    <property type="entry name" value="Winged helix' DNA-binding domain"/>
    <property type="match status" value="1"/>
</dbReference>
<dbReference type="Pfam" id="PF01613">
    <property type="entry name" value="Flavin_Reduct"/>
    <property type="match status" value="1"/>
</dbReference>